<dbReference type="AlphaFoldDB" id="A0A8T2N692"/>
<proteinExistence type="predicted"/>
<evidence type="ECO:0000313" key="5">
    <source>
        <dbReference type="Proteomes" id="UP000824540"/>
    </source>
</evidence>
<dbReference type="OrthoDB" id="8787113at2759"/>
<keyword evidence="1" id="KW-0325">Glycoprotein</keyword>
<organism evidence="4 5">
    <name type="scientific">Albula glossodonta</name>
    <name type="common">roundjaw bonefish</name>
    <dbReference type="NCBI Taxonomy" id="121402"/>
    <lineage>
        <taxon>Eukaryota</taxon>
        <taxon>Metazoa</taxon>
        <taxon>Chordata</taxon>
        <taxon>Craniata</taxon>
        <taxon>Vertebrata</taxon>
        <taxon>Euteleostomi</taxon>
        <taxon>Actinopterygii</taxon>
        <taxon>Neopterygii</taxon>
        <taxon>Teleostei</taxon>
        <taxon>Albuliformes</taxon>
        <taxon>Albulidae</taxon>
        <taxon>Albula</taxon>
    </lineage>
</organism>
<evidence type="ECO:0000313" key="4">
    <source>
        <dbReference type="EMBL" id="KAG9332027.1"/>
    </source>
</evidence>
<name>A0A8T2N692_9TELE</name>
<accession>A0A8T2N692</accession>
<dbReference type="InterPro" id="IPR015943">
    <property type="entry name" value="WD40/YVTN_repeat-like_dom_sf"/>
</dbReference>
<keyword evidence="5" id="KW-1185">Reference proteome</keyword>
<evidence type="ECO:0000256" key="2">
    <source>
        <dbReference type="PROSITE-ProRule" id="PRU00352"/>
    </source>
</evidence>
<dbReference type="EMBL" id="JAFBMS010000264">
    <property type="protein sequence ID" value="KAG9332027.1"/>
    <property type="molecule type" value="Genomic_DNA"/>
</dbReference>
<dbReference type="Gene3D" id="2.130.10.10">
    <property type="entry name" value="YVTN repeat-like/Quinoprotein amine dehydrogenase"/>
    <property type="match status" value="1"/>
</dbReference>
<dbReference type="PROSITE" id="PS51004">
    <property type="entry name" value="SEMA"/>
    <property type="match status" value="1"/>
</dbReference>
<evidence type="ECO:0000259" key="3">
    <source>
        <dbReference type="PROSITE" id="PS51004"/>
    </source>
</evidence>
<sequence>MDEDQDRMYVGCRDHVLSMNINNITHRVLKVRASPHGDVFWPASASKIEECQMAGKDPTVRGREARHGVMSLSADFGQRTN</sequence>
<dbReference type="SUPFAM" id="SSF101912">
    <property type="entry name" value="Sema domain"/>
    <property type="match status" value="1"/>
</dbReference>
<feature type="domain" description="Sema" evidence="3">
    <location>
        <begin position="1"/>
        <end position="81"/>
    </location>
</feature>
<dbReference type="GO" id="GO:0007399">
    <property type="term" value="P:nervous system development"/>
    <property type="evidence" value="ECO:0007669"/>
    <property type="project" value="UniProtKB-ARBA"/>
</dbReference>
<evidence type="ECO:0000256" key="1">
    <source>
        <dbReference type="ARBA" id="ARBA00023180"/>
    </source>
</evidence>
<comment type="caution">
    <text evidence="2">Lacks conserved residue(s) required for the propagation of feature annotation.</text>
</comment>
<dbReference type="InterPro" id="IPR036352">
    <property type="entry name" value="Semap_dom_sf"/>
</dbReference>
<dbReference type="Proteomes" id="UP000824540">
    <property type="component" value="Unassembled WGS sequence"/>
</dbReference>
<protein>
    <recommendedName>
        <fullName evidence="3">Sema domain-containing protein</fullName>
    </recommendedName>
</protein>
<comment type="caution">
    <text evidence="4">The sequence shown here is derived from an EMBL/GenBank/DDBJ whole genome shotgun (WGS) entry which is preliminary data.</text>
</comment>
<gene>
    <name evidence="4" type="ORF">JZ751_016214</name>
</gene>
<reference evidence="4" key="1">
    <citation type="thesis" date="2021" institute="BYU ScholarsArchive" country="Provo, UT, USA">
        <title>Applications of and Algorithms for Genome Assembly and Genomic Analyses with an Emphasis on Marine Teleosts.</title>
        <authorList>
            <person name="Pickett B.D."/>
        </authorList>
    </citation>
    <scope>NUCLEOTIDE SEQUENCE</scope>
    <source>
        <strain evidence="4">HI-2016</strain>
    </source>
</reference>
<dbReference type="InterPro" id="IPR001627">
    <property type="entry name" value="Semap_dom"/>
</dbReference>